<sequence length="586" mass="66055">MALYDVEALLDSTATQDEKMDDAPPAQPTLTANGDDQRRTNAKDETTSDRRSRDKSRDRERDRSRDRKRRDRDRDRSRDRYSSRRGTPDDSERTPRSDAGSHKSTRRRSRSRGVDRHVRRGNRDGDYYRGGRGGGRSRSRSPGGRYYRPRDDRRDYRDRRDRRDDDRDAPRRGGRTPRADRDRDEPTPAQLTEDERDRRTVFVQQLAARLRTKELKEFFEKVGPVSEAQIVKDRVSNRSKGVGYVEFKTEDAVAAALQLTGQKLLGIPVIVQLTEAEKNRQVRESGTSGGHPNSIPFHRLYVGNIHFSITEQDLQNVFEPFGELEFVQLQKDDTGRSRGYGFVQFRDAGQAREALEKMNGFDLAGRPIRVGLGNDKFTPESTANLLQRFQGQNHHYQGSAFSGAGGRGAPSSNFDRAGARDGDKGGGASALDDTDVAGVNFNNYSRDALMRKLARTDEPPSAVVERQVVKPKVEQPKPLPVTNNMASRCVVLHNMFEPDEEEGDNWVKELEDDVRDEAEAKYGHVVHISVDPNSKGDIYLKFDKVSGGENAIKGLNGRYFGGRMITAAPVVDAVYASLFRANSKAF</sequence>
<evidence type="ECO:0000256" key="2">
    <source>
        <dbReference type="ARBA" id="ARBA00022737"/>
    </source>
</evidence>
<feature type="compositionally biased region" description="Basic and acidic residues" evidence="5">
    <location>
        <begin position="112"/>
        <end position="129"/>
    </location>
</feature>
<evidence type="ECO:0000259" key="6">
    <source>
        <dbReference type="PROSITE" id="PS50102"/>
    </source>
</evidence>
<dbReference type="GO" id="GO:0003723">
    <property type="term" value="F:RNA binding"/>
    <property type="evidence" value="ECO:0007669"/>
    <property type="project" value="UniProtKB-UniRule"/>
</dbReference>
<dbReference type="EMBL" id="KZ678383">
    <property type="protein sequence ID" value="PSS00594.1"/>
    <property type="molecule type" value="Genomic_DNA"/>
</dbReference>
<evidence type="ECO:0000256" key="1">
    <source>
        <dbReference type="ARBA" id="ARBA00022553"/>
    </source>
</evidence>
<dbReference type="PROSITE" id="PS50102">
    <property type="entry name" value="RRM"/>
    <property type="match status" value="3"/>
</dbReference>
<dbReference type="FunFam" id="3.30.70.330:FF:000291">
    <property type="entry name" value="CC1-like family splicing factor"/>
    <property type="match status" value="1"/>
</dbReference>
<dbReference type="CDD" id="cd12283">
    <property type="entry name" value="RRM1_RBM39_like"/>
    <property type="match status" value="1"/>
</dbReference>
<feature type="domain" description="RRM" evidence="6">
    <location>
        <begin position="488"/>
        <end position="572"/>
    </location>
</feature>
<evidence type="ECO:0000313" key="7">
    <source>
        <dbReference type="EMBL" id="PSS00594.1"/>
    </source>
</evidence>
<evidence type="ECO:0000313" key="8">
    <source>
        <dbReference type="Proteomes" id="UP000241462"/>
    </source>
</evidence>
<feature type="domain" description="RRM" evidence="6">
    <location>
        <begin position="298"/>
        <end position="375"/>
    </location>
</feature>
<gene>
    <name evidence="7" type="ORF">BD289DRAFT_29850</name>
</gene>
<dbReference type="NCBIfam" id="TIGR01622">
    <property type="entry name" value="SF-CC1"/>
    <property type="match status" value="1"/>
</dbReference>
<dbReference type="InterPro" id="IPR006509">
    <property type="entry name" value="RBM39_SF"/>
</dbReference>
<protein>
    <recommendedName>
        <fullName evidence="6">RRM domain-containing protein</fullName>
    </recommendedName>
</protein>
<dbReference type="SMART" id="SM00360">
    <property type="entry name" value="RRM"/>
    <property type="match status" value="3"/>
</dbReference>
<dbReference type="SUPFAM" id="SSF54928">
    <property type="entry name" value="RNA-binding domain, RBD"/>
    <property type="match status" value="2"/>
</dbReference>
<name>A0A2T3AJD3_9PEZI</name>
<keyword evidence="8" id="KW-1185">Reference proteome</keyword>
<feature type="compositionally biased region" description="Basic and acidic residues" evidence="5">
    <location>
        <begin position="148"/>
        <end position="186"/>
    </location>
</feature>
<dbReference type="InterPro" id="IPR029123">
    <property type="entry name" value="RBM39_linker"/>
</dbReference>
<evidence type="ECO:0000256" key="3">
    <source>
        <dbReference type="ARBA" id="ARBA00022884"/>
    </source>
</evidence>
<keyword evidence="2" id="KW-0677">Repeat</keyword>
<evidence type="ECO:0000256" key="5">
    <source>
        <dbReference type="SAM" id="MobiDB-lite"/>
    </source>
</evidence>
<dbReference type="STRING" id="2025994.A0A2T3AJD3"/>
<feature type="compositionally biased region" description="Basic and acidic residues" evidence="5">
    <location>
        <begin position="72"/>
        <end position="101"/>
    </location>
</feature>
<dbReference type="OrthoDB" id="5411533at2759"/>
<dbReference type="CDD" id="cd12285">
    <property type="entry name" value="RRM3_RBM39_like"/>
    <property type="match status" value="1"/>
</dbReference>
<organism evidence="7 8">
    <name type="scientific">Coniella lustricola</name>
    <dbReference type="NCBI Taxonomy" id="2025994"/>
    <lineage>
        <taxon>Eukaryota</taxon>
        <taxon>Fungi</taxon>
        <taxon>Dikarya</taxon>
        <taxon>Ascomycota</taxon>
        <taxon>Pezizomycotina</taxon>
        <taxon>Sordariomycetes</taxon>
        <taxon>Sordariomycetidae</taxon>
        <taxon>Diaporthales</taxon>
        <taxon>Schizoparmaceae</taxon>
        <taxon>Coniella</taxon>
    </lineage>
</organism>
<keyword evidence="1" id="KW-0597">Phosphoprotein</keyword>
<dbReference type="InterPro" id="IPR035979">
    <property type="entry name" value="RBD_domain_sf"/>
</dbReference>
<accession>A0A2T3AJD3</accession>
<dbReference type="GO" id="GO:0005634">
    <property type="term" value="C:nucleus"/>
    <property type="evidence" value="ECO:0007669"/>
    <property type="project" value="InterPro"/>
</dbReference>
<reference evidence="7 8" key="1">
    <citation type="journal article" date="2018" name="Mycol. Prog.">
        <title>Coniella lustricola, a new species from submerged detritus.</title>
        <authorList>
            <person name="Raudabaugh D.B."/>
            <person name="Iturriaga T."/>
            <person name="Carver A."/>
            <person name="Mondo S."/>
            <person name="Pangilinan J."/>
            <person name="Lipzen A."/>
            <person name="He G."/>
            <person name="Amirebrahimi M."/>
            <person name="Grigoriev I.V."/>
            <person name="Miller A.N."/>
        </authorList>
    </citation>
    <scope>NUCLEOTIDE SEQUENCE [LARGE SCALE GENOMIC DNA]</scope>
    <source>
        <strain evidence="7 8">B22-T-1</strain>
    </source>
</reference>
<dbReference type="Pfam" id="PF00076">
    <property type="entry name" value="RRM_1"/>
    <property type="match status" value="2"/>
</dbReference>
<dbReference type="Pfam" id="PF15519">
    <property type="entry name" value="RBM39linker"/>
    <property type="match status" value="1"/>
</dbReference>
<evidence type="ECO:0000256" key="4">
    <source>
        <dbReference type="PROSITE-ProRule" id="PRU00176"/>
    </source>
</evidence>
<feature type="domain" description="RRM" evidence="6">
    <location>
        <begin position="199"/>
        <end position="276"/>
    </location>
</feature>
<dbReference type="InterPro" id="IPR012677">
    <property type="entry name" value="Nucleotide-bd_a/b_plait_sf"/>
</dbReference>
<feature type="region of interest" description="Disordered" evidence="5">
    <location>
        <begin position="396"/>
        <end position="435"/>
    </location>
</feature>
<proteinExistence type="predicted"/>
<dbReference type="AlphaFoldDB" id="A0A2T3AJD3"/>
<dbReference type="PANTHER" id="PTHR48036">
    <property type="entry name" value="SPLICING FACTOR (PAD-1), PUTATIVE (AFU_ORTHOLOGUE AFUA_1G15810)-RELATED"/>
    <property type="match status" value="1"/>
</dbReference>
<dbReference type="GO" id="GO:0006397">
    <property type="term" value="P:mRNA processing"/>
    <property type="evidence" value="ECO:0007669"/>
    <property type="project" value="InterPro"/>
</dbReference>
<dbReference type="InterPro" id="IPR000504">
    <property type="entry name" value="RRM_dom"/>
</dbReference>
<dbReference type="FunFam" id="3.30.70.330:FF:000172">
    <property type="entry name" value="RNA splicing factor Pad-1"/>
    <property type="match status" value="1"/>
</dbReference>
<dbReference type="CDD" id="cd12284">
    <property type="entry name" value="RRM2_RBM23_RBM39"/>
    <property type="match status" value="1"/>
</dbReference>
<dbReference type="Gene3D" id="3.30.70.330">
    <property type="match status" value="3"/>
</dbReference>
<keyword evidence="3 4" id="KW-0694">RNA-binding</keyword>
<dbReference type="InParanoid" id="A0A2T3AJD3"/>
<dbReference type="FunFam" id="3.30.70.330:FF:000354">
    <property type="entry name" value="RNA splicing factor Pad-1"/>
    <property type="match status" value="1"/>
</dbReference>
<feature type="region of interest" description="Disordered" evidence="5">
    <location>
        <begin position="1"/>
        <end position="198"/>
    </location>
</feature>
<feature type="compositionally biased region" description="Basic and acidic residues" evidence="5">
    <location>
        <begin position="35"/>
        <end position="65"/>
    </location>
</feature>
<dbReference type="Proteomes" id="UP000241462">
    <property type="component" value="Unassembled WGS sequence"/>
</dbReference>